<accession>A0A8J2WUN9</accession>
<dbReference type="SUPFAM" id="SSF52151">
    <property type="entry name" value="FabD/lysophospholipase-like"/>
    <property type="match status" value="1"/>
</dbReference>
<keyword evidence="6" id="KW-1185">Reference proteome</keyword>
<keyword evidence="2" id="KW-0442">Lipid degradation</keyword>
<dbReference type="InterPro" id="IPR016035">
    <property type="entry name" value="Acyl_Trfase/lysoPLipase"/>
</dbReference>
<dbReference type="EMBL" id="CAKKNE010000002">
    <property type="protein sequence ID" value="CAH0369007.1"/>
    <property type="molecule type" value="Genomic_DNA"/>
</dbReference>
<keyword evidence="2" id="KW-0378">Hydrolase</keyword>
<dbReference type="GO" id="GO:0005737">
    <property type="term" value="C:cytoplasm"/>
    <property type="evidence" value="ECO:0007669"/>
    <property type="project" value="TreeGrafter"/>
</dbReference>
<feature type="chain" id="PRO_5035170867" description="PNPLA domain-containing protein" evidence="3">
    <location>
        <begin position="21"/>
        <end position="292"/>
    </location>
</feature>
<feature type="active site" description="Proton acceptor" evidence="2">
    <location>
        <position position="209"/>
    </location>
</feature>
<proteinExistence type="predicted"/>
<dbReference type="Gene3D" id="3.40.1090.10">
    <property type="entry name" value="Cytosolic phospholipase A2 catalytic domain"/>
    <property type="match status" value="1"/>
</dbReference>
<reference evidence="5" key="1">
    <citation type="submission" date="2021-11" db="EMBL/GenBank/DDBJ databases">
        <authorList>
            <consortium name="Genoscope - CEA"/>
            <person name="William W."/>
        </authorList>
    </citation>
    <scope>NUCLEOTIDE SEQUENCE</scope>
</reference>
<evidence type="ECO:0000256" key="3">
    <source>
        <dbReference type="SAM" id="SignalP"/>
    </source>
</evidence>
<dbReference type="GO" id="GO:0019433">
    <property type="term" value="P:triglyceride catabolic process"/>
    <property type="evidence" value="ECO:0007669"/>
    <property type="project" value="TreeGrafter"/>
</dbReference>
<dbReference type="GO" id="GO:0004806">
    <property type="term" value="F:triacylglycerol lipase activity"/>
    <property type="evidence" value="ECO:0007669"/>
    <property type="project" value="TreeGrafter"/>
</dbReference>
<dbReference type="InterPro" id="IPR002641">
    <property type="entry name" value="PNPLA_dom"/>
</dbReference>
<protein>
    <recommendedName>
        <fullName evidence="4">PNPLA domain-containing protein</fullName>
    </recommendedName>
</protein>
<keyword evidence="1 2" id="KW-0443">Lipid metabolism</keyword>
<comment type="caution">
    <text evidence="2">Lacks conserved residue(s) required for the propagation of feature annotation.</text>
</comment>
<dbReference type="Pfam" id="PF01734">
    <property type="entry name" value="Patatin"/>
    <property type="match status" value="1"/>
</dbReference>
<evidence type="ECO:0000313" key="5">
    <source>
        <dbReference type="EMBL" id="CAH0369007.1"/>
    </source>
</evidence>
<evidence type="ECO:0000313" key="6">
    <source>
        <dbReference type="Proteomes" id="UP000789595"/>
    </source>
</evidence>
<sequence length="292" mass="30337">MTKSLLAFHLLLMRVAAALAPRVGGVRAATTARFAAAAQASNPQPEVGISFTVGGLLFPYQLGAAKALYEAGVASPATPLAGASSGAIVAVVAALSETGSPTLDDSLEAALRVNGYCRDRGGMRGQYYDALSLEADRLLDGTSAARLSNRPAKVSVAVTQFKPLPTPLLASSFTDQDDVKRALLATSCIPFYFKGARPFVTFRGAPAVDGFFAVERKYFGAPECDARRTIRVCPFPAATIGLEADDVIAPSEASLGSLLQCALGAPPVDDSYLEGLFARGAADAGKFIDTKL</sequence>
<evidence type="ECO:0000256" key="2">
    <source>
        <dbReference type="PROSITE-ProRule" id="PRU01161"/>
    </source>
</evidence>
<feature type="short sequence motif" description="GXSXG" evidence="2">
    <location>
        <begin position="82"/>
        <end position="86"/>
    </location>
</feature>
<dbReference type="PANTHER" id="PTHR12406:SF7">
    <property type="entry name" value="PATATIN-LIKE PHOSPHOLIPASE DOMAIN-CONTAINING PROTEIN 4"/>
    <property type="match status" value="1"/>
</dbReference>
<feature type="domain" description="PNPLA" evidence="4">
    <location>
        <begin position="49"/>
        <end position="222"/>
    </location>
</feature>
<dbReference type="InterPro" id="IPR033562">
    <property type="entry name" value="PLPL"/>
</dbReference>
<evidence type="ECO:0000256" key="1">
    <source>
        <dbReference type="ARBA" id="ARBA00023098"/>
    </source>
</evidence>
<name>A0A8J2WUN9_9STRA</name>
<dbReference type="GO" id="GO:0016020">
    <property type="term" value="C:membrane"/>
    <property type="evidence" value="ECO:0007669"/>
    <property type="project" value="TreeGrafter"/>
</dbReference>
<dbReference type="AlphaFoldDB" id="A0A8J2WUN9"/>
<dbReference type="Proteomes" id="UP000789595">
    <property type="component" value="Unassembled WGS sequence"/>
</dbReference>
<dbReference type="GO" id="GO:0005811">
    <property type="term" value="C:lipid droplet"/>
    <property type="evidence" value="ECO:0007669"/>
    <property type="project" value="TreeGrafter"/>
</dbReference>
<dbReference type="PROSITE" id="PS51635">
    <property type="entry name" value="PNPLA"/>
    <property type="match status" value="1"/>
</dbReference>
<comment type="caution">
    <text evidence="5">The sequence shown here is derived from an EMBL/GenBank/DDBJ whole genome shotgun (WGS) entry which is preliminary data.</text>
</comment>
<dbReference type="PANTHER" id="PTHR12406">
    <property type="entry name" value="CALCIUM-INDEPENDENT PHOSPHOLIPASE A2 IPLA2 -RELATED"/>
    <property type="match status" value="1"/>
</dbReference>
<keyword evidence="3" id="KW-0732">Signal</keyword>
<gene>
    <name evidence="5" type="ORF">PECAL_2P21120</name>
</gene>
<feature type="signal peptide" evidence="3">
    <location>
        <begin position="1"/>
        <end position="20"/>
    </location>
</feature>
<dbReference type="GO" id="GO:0055088">
    <property type="term" value="P:lipid homeostasis"/>
    <property type="evidence" value="ECO:0007669"/>
    <property type="project" value="TreeGrafter"/>
</dbReference>
<organism evidence="5 6">
    <name type="scientific">Pelagomonas calceolata</name>
    <dbReference type="NCBI Taxonomy" id="35677"/>
    <lineage>
        <taxon>Eukaryota</taxon>
        <taxon>Sar</taxon>
        <taxon>Stramenopiles</taxon>
        <taxon>Ochrophyta</taxon>
        <taxon>Pelagophyceae</taxon>
        <taxon>Pelagomonadales</taxon>
        <taxon>Pelagomonadaceae</taxon>
        <taxon>Pelagomonas</taxon>
    </lineage>
</organism>
<feature type="active site" description="Nucleophile" evidence="2">
    <location>
        <position position="84"/>
    </location>
</feature>
<dbReference type="OrthoDB" id="197155at2759"/>
<evidence type="ECO:0000259" key="4">
    <source>
        <dbReference type="PROSITE" id="PS51635"/>
    </source>
</evidence>